<name>B0DA51_LACBS</name>
<dbReference type="EMBL" id="DS547101">
    <property type="protein sequence ID" value="EDR08699.1"/>
    <property type="molecule type" value="Genomic_DNA"/>
</dbReference>
<reference evidence="3 4" key="1">
    <citation type="journal article" date="2008" name="Nature">
        <title>The genome of Laccaria bicolor provides insights into mycorrhizal symbiosis.</title>
        <authorList>
            <person name="Martin F."/>
            <person name="Aerts A."/>
            <person name="Ahren D."/>
            <person name="Brun A."/>
            <person name="Danchin E.G.J."/>
            <person name="Duchaussoy F."/>
            <person name="Gibon J."/>
            <person name="Kohler A."/>
            <person name="Lindquist E."/>
            <person name="Pereda V."/>
            <person name="Salamov A."/>
            <person name="Shapiro H.J."/>
            <person name="Wuyts J."/>
            <person name="Blaudez D."/>
            <person name="Buee M."/>
            <person name="Brokstein P."/>
            <person name="Canbaeck B."/>
            <person name="Cohen D."/>
            <person name="Courty P.E."/>
            <person name="Coutinho P.M."/>
            <person name="Delaruelle C."/>
            <person name="Detter J.C."/>
            <person name="Deveau A."/>
            <person name="DiFazio S."/>
            <person name="Duplessis S."/>
            <person name="Fraissinet-Tachet L."/>
            <person name="Lucic E."/>
            <person name="Frey-Klett P."/>
            <person name="Fourrey C."/>
            <person name="Feussner I."/>
            <person name="Gay G."/>
            <person name="Grimwood J."/>
            <person name="Hoegger P.J."/>
            <person name="Jain P."/>
            <person name="Kilaru S."/>
            <person name="Labbe J."/>
            <person name="Lin Y.C."/>
            <person name="Legue V."/>
            <person name="Le Tacon F."/>
            <person name="Marmeisse R."/>
            <person name="Melayah D."/>
            <person name="Montanini B."/>
            <person name="Muratet M."/>
            <person name="Nehls U."/>
            <person name="Niculita-Hirzel H."/>
            <person name="Oudot-Le Secq M.P."/>
            <person name="Peter M."/>
            <person name="Quesneville H."/>
            <person name="Rajashekar B."/>
            <person name="Reich M."/>
            <person name="Rouhier N."/>
            <person name="Schmutz J."/>
            <person name="Yin T."/>
            <person name="Chalot M."/>
            <person name="Henrissat B."/>
            <person name="Kuees U."/>
            <person name="Lucas S."/>
            <person name="Van de Peer Y."/>
            <person name="Podila G.K."/>
            <person name="Polle A."/>
            <person name="Pukkila P.J."/>
            <person name="Richardson P.M."/>
            <person name="Rouze P."/>
            <person name="Sanders I.R."/>
            <person name="Stajich J.E."/>
            <person name="Tunlid A."/>
            <person name="Tuskan G."/>
            <person name="Grigoriev I.V."/>
        </authorList>
    </citation>
    <scope>NUCLEOTIDE SEQUENCE [LARGE SCALE GENOMIC DNA]</scope>
    <source>
        <strain evidence="4">S238N-H82 / ATCC MYA-4686</strain>
    </source>
</reference>
<organism evidence="4">
    <name type="scientific">Laccaria bicolor (strain S238N-H82 / ATCC MYA-4686)</name>
    <name type="common">Bicoloured deceiver</name>
    <name type="synonym">Laccaria laccata var. bicolor</name>
    <dbReference type="NCBI Taxonomy" id="486041"/>
    <lineage>
        <taxon>Eukaryota</taxon>
        <taxon>Fungi</taxon>
        <taxon>Dikarya</taxon>
        <taxon>Basidiomycota</taxon>
        <taxon>Agaricomycotina</taxon>
        <taxon>Agaricomycetes</taxon>
        <taxon>Agaricomycetidae</taxon>
        <taxon>Agaricales</taxon>
        <taxon>Agaricineae</taxon>
        <taxon>Hydnangiaceae</taxon>
        <taxon>Laccaria</taxon>
    </lineage>
</organism>
<evidence type="ECO:0000259" key="2">
    <source>
        <dbReference type="Pfam" id="PF06276"/>
    </source>
</evidence>
<keyword evidence="4" id="KW-1185">Reference proteome</keyword>
<dbReference type="InParanoid" id="B0DA51"/>
<evidence type="ECO:0000313" key="3">
    <source>
        <dbReference type="EMBL" id="EDR08699.1"/>
    </source>
</evidence>
<accession>B0DA51</accession>
<dbReference type="HOGENOM" id="CLU_010625_1_0_1"/>
<dbReference type="OrthoDB" id="2117718at2759"/>
<dbReference type="Pfam" id="PF06276">
    <property type="entry name" value="FhuF"/>
    <property type="match status" value="1"/>
</dbReference>
<dbReference type="PANTHER" id="PTHR34384">
    <property type="entry name" value="L-2,3-DIAMINOPROPANOATE--CITRATE LIGASE"/>
    <property type="match status" value="1"/>
</dbReference>
<evidence type="ECO:0000259" key="1">
    <source>
        <dbReference type="Pfam" id="PF04183"/>
    </source>
</evidence>
<dbReference type="KEGG" id="lbc:LACBIDRAFT_297159"/>
<proteinExistence type="predicted"/>
<dbReference type="InterPro" id="IPR022770">
    <property type="entry name" value="IucA/IucC-like_C"/>
</dbReference>
<protein>
    <submittedName>
        <fullName evidence="3">Predicted protein</fullName>
    </submittedName>
</protein>
<dbReference type="AlphaFoldDB" id="B0DA51"/>
<feature type="domain" description="Aerobactin siderophore biosynthesis IucA/IucC N-terminal" evidence="1">
    <location>
        <begin position="286"/>
        <end position="425"/>
    </location>
</feature>
<dbReference type="Pfam" id="PF04183">
    <property type="entry name" value="IucA_IucC"/>
    <property type="match status" value="1"/>
</dbReference>
<dbReference type="Proteomes" id="UP000001194">
    <property type="component" value="Unassembled WGS sequence"/>
</dbReference>
<dbReference type="InterPro" id="IPR037455">
    <property type="entry name" value="LucA/IucC-like"/>
</dbReference>
<feature type="domain" description="Aerobactin siderophore biosynthesis IucA/IucC-like C-terminal" evidence="2">
    <location>
        <begin position="454"/>
        <end position="607"/>
    </location>
</feature>
<evidence type="ECO:0000313" key="4">
    <source>
        <dbReference type="Proteomes" id="UP000001194"/>
    </source>
</evidence>
<dbReference type="GO" id="GO:0016881">
    <property type="term" value="F:acid-amino acid ligase activity"/>
    <property type="evidence" value="ECO:0007669"/>
    <property type="project" value="UniProtKB-ARBA"/>
</dbReference>
<sequence length="650" mass="73181">MSSGSGLPPRQHAEFAVMSRLISCLVTEKLLPAFYIPTKSSYPASGIMVVISPRKLLPSDPLNPNDIFVVVPLHHAPVLLKDDCLHTYGRRVGLVDPLDMLPVIYEPTERSPIEDINYLFPVKTLACLTSHISNIDCSPTLNIASDPIALWRRCVEHIAVEESLRQSIEKELQSSVEWQVLAYQNPPICPSLQSPSIQWEQSLLAGHPTHPVCCLLVEHLRGPDSFQKMHRARMVNNGPPDFDWYHPLIRFVRVPRSSVLLNGYMEDISLSLAQKAADYSGRCLPPTNASVFLPVHELQVDNILAKFPDVEVLQDICIPGLAQSSIRTVIVRHLPGMALKLSVGVKISSALRTISHFTADFGPRFSSQIVPKLSMNRDILSVELEPASAIYHTPDPDIAKHLTVVIREEYQPAVGEVVIVCAALLETDHSGIPASMSAVQHVLNLRTEQSCAKFLDRYIRIACEALLPALLYNGVAFEAHAQNLLARFDKKTGELLGFVIRDLGGLRIHPPTLRMSTGVDFQFLPGHCIATETLDEIYPKFYHTFVHNHIQRLIRVLGLHYSGMGWQILREHMESVIPDHHRLRKLWLHSDSKFVSSKCLLRMRIRDSYRDVRNLHSLLSTDFSNVSTQMVYSPYPNLIQYDPVWNELKD</sequence>
<dbReference type="InterPro" id="IPR007310">
    <property type="entry name" value="Aerobactin_biosyn_IucA/IucC_N"/>
</dbReference>
<gene>
    <name evidence="3" type="ORF">LACBIDRAFT_297159</name>
</gene>
<dbReference type="GO" id="GO:0019290">
    <property type="term" value="P:siderophore biosynthetic process"/>
    <property type="evidence" value="ECO:0007669"/>
    <property type="project" value="InterPro"/>
</dbReference>
<dbReference type="PANTHER" id="PTHR34384:SF5">
    <property type="entry name" value="L-2,3-DIAMINOPROPANOATE--CITRATE LIGASE"/>
    <property type="match status" value="1"/>
</dbReference>
<dbReference type="Gene3D" id="1.10.510.40">
    <property type="match status" value="1"/>
</dbReference>
<dbReference type="GeneID" id="6076631"/>
<dbReference type="RefSeq" id="XP_001880924.1">
    <property type="nucleotide sequence ID" value="XM_001880889.1"/>
</dbReference>